<evidence type="ECO:0000256" key="1">
    <source>
        <dbReference type="SAM" id="MobiDB-lite"/>
    </source>
</evidence>
<evidence type="ECO:0008006" key="4">
    <source>
        <dbReference type="Google" id="ProtNLM"/>
    </source>
</evidence>
<evidence type="ECO:0000313" key="3">
    <source>
        <dbReference type="Proteomes" id="UP001497516"/>
    </source>
</evidence>
<dbReference type="AlphaFoldDB" id="A0AAV2D4K4"/>
<sequence length="247" mass="27859">MPESRDRLVREVDFADVYARSRSIGVHTDELDRALFGSRVSEPVPVERPGTVFGPGFRPGSAGSRRRRDIQMRRRRYASRSRGIENASAARSGERRSDLPSWYPRTPLQDISAILRAIERRRGRQGEVQGHEIGTPAVQGPRVAVDSFKTPNPVHLKQGKFKSPYPASSSRVKSNPRPKLGKVQKLIHEIANQPSPGAECLTPEKKLLNSIDKVGEVVKQELDKLKRTPAAKREEREKRVRTLMSMR</sequence>
<dbReference type="Proteomes" id="UP001497516">
    <property type="component" value="Chromosome 2"/>
</dbReference>
<dbReference type="GO" id="GO:0005634">
    <property type="term" value="C:nucleus"/>
    <property type="evidence" value="ECO:0007669"/>
    <property type="project" value="InterPro"/>
</dbReference>
<feature type="region of interest" description="Disordered" evidence="1">
    <location>
        <begin position="44"/>
        <end position="103"/>
    </location>
</feature>
<keyword evidence="3" id="KW-1185">Reference proteome</keyword>
<organism evidence="2 3">
    <name type="scientific">Linum trigynum</name>
    <dbReference type="NCBI Taxonomy" id="586398"/>
    <lineage>
        <taxon>Eukaryota</taxon>
        <taxon>Viridiplantae</taxon>
        <taxon>Streptophyta</taxon>
        <taxon>Embryophyta</taxon>
        <taxon>Tracheophyta</taxon>
        <taxon>Spermatophyta</taxon>
        <taxon>Magnoliopsida</taxon>
        <taxon>eudicotyledons</taxon>
        <taxon>Gunneridae</taxon>
        <taxon>Pentapetalae</taxon>
        <taxon>rosids</taxon>
        <taxon>fabids</taxon>
        <taxon>Malpighiales</taxon>
        <taxon>Linaceae</taxon>
        <taxon>Linum</taxon>
    </lineage>
</organism>
<accession>A0AAV2D4K4</accession>
<proteinExistence type="predicted"/>
<feature type="region of interest" description="Disordered" evidence="1">
    <location>
        <begin position="149"/>
        <end position="180"/>
    </location>
</feature>
<dbReference type="PANTHER" id="PTHR35119:SF1">
    <property type="entry name" value="PROTEIN POLYCHOME"/>
    <property type="match status" value="1"/>
</dbReference>
<dbReference type="PANTHER" id="PTHR35119">
    <property type="entry name" value="PROTEIN POLYCHOME"/>
    <property type="match status" value="1"/>
</dbReference>
<name>A0AAV2D4K4_9ROSI</name>
<dbReference type="InterPro" id="IPR034590">
    <property type="entry name" value="POLYCHOME/GIG1"/>
</dbReference>
<gene>
    <name evidence="2" type="ORF">LTRI10_LOCUS11004</name>
</gene>
<dbReference type="GO" id="GO:0051783">
    <property type="term" value="P:regulation of nuclear division"/>
    <property type="evidence" value="ECO:0007669"/>
    <property type="project" value="InterPro"/>
</dbReference>
<reference evidence="2 3" key="1">
    <citation type="submission" date="2024-04" db="EMBL/GenBank/DDBJ databases">
        <authorList>
            <person name="Fracassetti M."/>
        </authorList>
    </citation>
    <scope>NUCLEOTIDE SEQUENCE [LARGE SCALE GENOMIC DNA]</scope>
</reference>
<feature type="region of interest" description="Disordered" evidence="1">
    <location>
        <begin position="228"/>
        <end position="247"/>
    </location>
</feature>
<feature type="compositionally biased region" description="Basic and acidic residues" evidence="1">
    <location>
        <begin position="228"/>
        <end position="240"/>
    </location>
</feature>
<feature type="compositionally biased region" description="Basic residues" evidence="1">
    <location>
        <begin position="64"/>
        <end position="79"/>
    </location>
</feature>
<protein>
    <recommendedName>
        <fullName evidence="4">Protein POLYCHOME</fullName>
    </recommendedName>
</protein>
<dbReference type="EMBL" id="OZ034815">
    <property type="protein sequence ID" value="CAL1367223.1"/>
    <property type="molecule type" value="Genomic_DNA"/>
</dbReference>
<evidence type="ECO:0000313" key="2">
    <source>
        <dbReference type="EMBL" id="CAL1367223.1"/>
    </source>
</evidence>